<evidence type="ECO:0000256" key="9">
    <source>
        <dbReference type="ARBA" id="ARBA00022827"/>
    </source>
</evidence>
<evidence type="ECO:0000256" key="8">
    <source>
        <dbReference type="ARBA" id="ARBA00022723"/>
    </source>
</evidence>
<comment type="caution">
    <text evidence="18">The sequence shown here is derived from an EMBL/GenBank/DDBJ whole genome shotgun (WGS) entry which is preliminary data.</text>
</comment>
<dbReference type="PROSITE" id="PS51278">
    <property type="entry name" value="GATASE_TYPE_2"/>
    <property type="match status" value="1"/>
</dbReference>
<keyword evidence="15" id="KW-0003">3Fe-4S</keyword>
<evidence type="ECO:0000313" key="19">
    <source>
        <dbReference type="Proteomes" id="UP000006072"/>
    </source>
</evidence>
<dbReference type="Pfam" id="PF00310">
    <property type="entry name" value="GATase_2"/>
    <property type="match status" value="1"/>
</dbReference>
<keyword evidence="7" id="KW-0288">FMN</keyword>
<dbReference type="GO" id="GO:0051538">
    <property type="term" value="F:3 iron, 4 sulfur cluster binding"/>
    <property type="evidence" value="ECO:0007669"/>
    <property type="project" value="UniProtKB-KW"/>
</dbReference>
<reference evidence="18 19" key="1">
    <citation type="journal article" date="2012" name="J. Bacteriol.">
        <title>Complete Genome Sequence of Mycobacterium vaccae Type Strain ATCC 25954.</title>
        <authorList>
            <person name="Ho Y.S."/>
            <person name="Adroub S.A."/>
            <person name="Abadi M."/>
            <person name="Al Alwan B."/>
            <person name="Alkhateeb R."/>
            <person name="Gao G."/>
            <person name="Ragab A."/>
            <person name="Ali S."/>
            <person name="van Soolingen D."/>
            <person name="Bitter W."/>
            <person name="Pain A."/>
            <person name="Abdallah A.M."/>
        </authorList>
    </citation>
    <scope>NUCLEOTIDE SEQUENCE [LARGE SCALE GENOMIC DNA]</scope>
    <source>
        <strain evidence="18 19">ATCC 25954</strain>
    </source>
</reference>
<evidence type="ECO:0000256" key="10">
    <source>
        <dbReference type="ARBA" id="ARBA00022962"/>
    </source>
</evidence>
<evidence type="ECO:0000256" key="5">
    <source>
        <dbReference type="ARBA" id="ARBA00022605"/>
    </source>
</evidence>
<dbReference type="HOGENOM" id="CLU_000422_8_2_11"/>
<dbReference type="eggNOG" id="COG0067">
    <property type="taxonomic scope" value="Bacteria"/>
</dbReference>
<evidence type="ECO:0000256" key="11">
    <source>
        <dbReference type="ARBA" id="ARBA00023002"/>
    </source>
</evidence>
<dbReference type="InterPro" id="IPR050711">
    <property type="entry name" value="ET-N_metabolism_enzyme"/>
</dbReference>
<dbReference type="EMBL" id="ALQA01000125">
    <property type="protein sequence ID" value="EJZ04342.1"/>
    <property type="molecule type" value="Genomic_DNA"/>
</dbReference>
<dbReference type="InterPro" id="IPR006982">
    <property type="entry name" value="Glu_synth_centr_N"/>
</dbReference>
<dbReference type="Gene3D" id="3.60.20.10">
    <property type="entry name" value="Glutamine Phosphoribosylpyrophosphate, subunit 1, domain 1"/>
    <property type="match status" value="1"/>
</dbReference>
<dbReference type="eggNOG" id="COG0069">
    <property type="taxonomic scope" value="Bacteria"/>
</dbReference>
<name>K0UAF7_MYCVA</name>
<dbReference type="Pfam" id="PF01645">
    <property type="entry name" value="Glu_synthase"/>
    <property type="match status" value="1"/>
</dbReference>
<dbReference type="GO" id="GO:0015930">
    <property type="term" value="F:glutamate synthase activity"/>
    <property type="evidence" value="ECO:0007669"/>
    <property type="project" value="InterPro"/>
</dbReference>
<dbReference type="InterPro" id="IPR013785">
    <property type="entry name" value="Aldolase_TIM"/>
</dbReference>
<evidence type="ECO:0000256" key="2">
    <source>
        <dbReference type="ARBA" id="ARBA00001927"/>
    </source>
</evidence>
<evidence type="ECO:0000256" key="14">
    <source>
        <dbReference type="ARBA" id="ARBA00023164"/>
    </source>
</evidence>
<keyword evidence="13" id="KW-0411">Iron-sulfur</keyword>
<dbReference type="SUPFAM" id="SSF51395">
    <property type="entry name" value="FMN-linked oxidoreductases"/>
    <property type="match status" value="1"/>
</dbReference>
<comment type="cofactor">
    <cofactor evidence="1">
        <name>FMN</name>
        <dbReference type="ChEBI" id="CHEBI:58210"/>
    </cofactor>
</comment>
<comment type="pathway">
    <text evidence="16">Amino-acid biosynthesis.</text>
</comment>
<dbReference type="InterPro" id="IPR017932">
    <property type="entry name" value="GATase_2_dom"/>
</dbReference>
<dbReference type="InterPro" id="IPR036485">
    <property type="entry name" value="Glu_synth_asu_C_sf"/>
</dbReference>
<dbReference type="CDD" id="cd02808">
    <property type="entry name" value="GltS_FMN"/>
    <property type="match status" value="1"/>
</dbReference>
<dbReference type="Proteomes" id="UP000006072">
    <property type="component" value="Unassembled WGS sequence"/>
</dbReference>
<dbReference type="SUPFAM" id="SSF69336">
    <property type="entry name" value="Alpha subunit of glutamate synthase, C-terminal domain"/>
    <property type="match status" value="1"/>
</dbReference>
<dbReference type="InterPro" id="IPR002932">
    <property type="entry name" value="Glu_synthdom"/>
</dbReference>
<accession>K0UAF7</accession>
<keyword evidence="10" id="KW-0315">Glutamine amidotransferase</keyword>
<sequence length="1392" mass="151482">MLGWREMPVDPDGAELGATARNCMPHMAQLFVAAPEDHGVRPAGIDLDRRVYPVRKRAERAGVYFPSLSSRTMVYKGMLTTMQLPQFFSDLRDERCVSAIAIVHSRFSTNTFPSWPLAHPFRFVAHNGEINTVRGNRNRMHAREAKLASAGIPGDLSRLSPICTPDASDSASFDEVLELLHLGGRSLPHAVLMMIPEAWENSATMDPAERAFWQFHASLMEPWDGPACVTFTDGTLVGAVLDRNGLRPGRWWRTINDRIILASEAGVLDVPSAEIVAKGRLQPGKMFLIDTAAGRIVSDDEIKEKLAHAEPYGEWLHAGLLELKTLPHRTRVQPNHESVVRRQVSFGYTEEDLRILLTPMAASGAEPLGSMGTDTPTAVLSQRSKLLYDYFVELFAQVTNPPLDAIREEIVTSMSRIMGPEQNLLEPSAASCRQIKLTWPVLDNDDLNKIVHINADGEHPGLRTAVLRALYDVERGGEALAEALEELRLRASDAIAKGARTLVISDRDSDHTKAPIPSLLAVSAVHHHLVRTKERTTVALVVESGDAREVHHIAMLIGFGAAAVNPYLAFESIEDLIREGELTGIEPATAVRNYTKALGKGVMKVMSKMGISTVASYTAAQAFEAIGIDKGVIDEYFTGTPTQLGGVGLDVIAEEVKLRHRRAYPENPTERVHRRLEVGGEYAFRREGELHLFTPEVVFLLQHSTRTGRHEVFEKYSAEVDRLAREGGALRGLFEFKKGVRPPVPLDEVESVESIVTRFNTGAMSYGSISAEAHETMAVAMNKLGGRSNSGEGGEDVDRLYDPQRRSAVKQVASGRFGVTSDYLVNATDIQIKMAQGAKPGEGGQLPGYKVYPNIAKTRHATPGVSLISPPPHHDIYSIEDLAQLIHDLKNANSEARIHVKLVSSVGVGTVAAGVSKAHADVVLISGYDGGTGAAPLTSLKHAGAPWEIGLADTQQTLMLNGLRDRITVQCDGGMRTARDVMVAMLLGAEEYGFATAPLVVSGCIMMRVCHLDTCPVGVATQNPELRARYTGKPEFVENFFRFIAEDIRRYLAELGFRSVDEAVGRAEMLDTAAGVAHWKSQGLDLTPIFAVPADAHTGQPAARRRVHEQYHALDQALDQTLIQLAEGALEDAHPVRLELPIRNVNRTVGTLLGSEITRRYGAQGLPEDTVHITLTGSAGQSLGAFLPPGVTLELVGDANDYVGKGLSGGKIVVKPQDDVLFLPEDNVIAGNTLLFGATAGELYLRGRVGERFAARNSGALTVVEGVGDHACEYMTGGRVVVLGKVGRNMAAGMSGGIAYVLGLDPSRVNTEMVELQRLEPEDLSWLHDVVARHARYTGSTVATSVLSDWPRRSAQFTKIMPRDYQRVLQATRMAQAEGRDVDSAIMEASRG</sequence>
<dbReference type="PANTHER" id="PTHR11938">
    <property type="entry name" value="FAD NADPH DEHYDROGENASE/OXIDOREDUCTASE"/>
    <property type="match status" value="1"/>
</dbReference>
<dbReference type="Gene3D" id="3.20.20.70">
    <property type="entry name" value="Aldolase class I"/>
    <property type="match status" value="2"/>
</dbReference>
<dbReference type="GO" id="GO:0019676">
    <property type="term" value="P:ammonia assimilation cycle"/>
    <property type="evidence" value="ECO:0007669"/>
    <property type="project" value="TreeGrafter"/>
</dbReference>
<evidence type="ECO:0000256" key="12">
    <source>
        <dbReference type="ARBA" id="ARBA00023004"/>
    </source>
</evidence>
<dbReference type="Gene3D" id="2.160.20.60">
    <property type="entry name" value="Glutamate synthase, alpha subunit, C-terminal domain"/>
    <property type="match status" value="1"/>
</dbReference>
<feature type="domain" description="Glutamine amidotransferase type-2" evidence="17">
    <location>
        <begin position="1"/>
        <end position="292"/>
    </location>
</feature>
<dbReference type="FunFam" id="3.20.20.70:FF:000053">
    <property type="entry name" value="Glutamate synthase large subunit"/>
    <property type="match status" value="1"/>
</dbReference>
<evidence type="ECO:0000256" key="3">
    <source>
        <dbReference type="ARBA" id="ARBA00001974"/>
    </source>
</evidence>
<evidence type="ECO:0000256" key="7">
    <source>
        <dbReference type="ARBA" id="ARBA00022643"/>
    </source>
</evidence>
<keyword evidence="14" id="KW-0314">Glutamate biosynthesis</keyword>
<keyword evidence="5" id="KW-0028">Amino-acid biosynthesis</keyword>
<keyword evidence="6" id="KW-0285">Flavoprotein</keyword>
<dbReference type="Pfam" id="PF04898">
    <property type="entry name" value="Glu_syn_central"/>
    <property type="match status" value="1"/>
</dbReference>
<dbReference type="GO" id="GO:0046872">
    <property type="term" value="F:metal ion binding"/>
    <property type="evidence" value="ECO:0007669"/>
    <property type="project" value="UniProtKB-KW"/>
</dbReference>
<dbReference type="Pfam" id="PF01493">
    <property type="entry name" value="GXGXG"/>
    <property type="match status" value="1"/>
</dbReference>
<proteinExistence type="inferred from homology"/>
<comment type="similarity">
    <text evidence="4">Belongs to the glutamate synthase family.</text>
</comment>
<keyword evidence="12" id="KW-0408">Iron</keyword>
<gene>
    <name evidence="18" type="ORF">MVAC_29243</name>
</gene>
<organism evidence="18 19">
    <name type="scientific">Mycolicibacterium vaccae ATCC 25954</name>
    <dbReference type="NCBI Taxonomy" id="1194972"/>
    <lineage>
        <taxon>Bacteria</taxon>
        <taxon>Bacillati</taxon>
        <taxon>Actinomycetota</taxon>
        <taxon>Actinomycetes</taxon>
        <taxon>Mycobacteriales</taxon>
        <taxon>Mycobacteriaceae</taxon>
        <taxon>Mycolicibacterium</taxon>
    </lineage>
</organism>
<dbReference type="NCBIfam" id="NF008730">
    <property type="entry name" value="PRK11750.1"/>
    <property type="match status" value="1"/>
</dbReference>
<evidence type="ECO:0000256" key="16">
    <source>
        <dbReference type="ARBA" id="ARBA00029440"/>
    </source>
</evidence>
<dbReference type="GO" id="GO:0006537">
    <property type="term" value="P:glutamate biosynthetic process"/>
    <property type="evidence" value="ECO:0007669"/>
    <property type="project" value="UniProtKB-KW"/>
</dbReference>
<dbReference type="PANTHER" id="PTHR11938:SF133">
    <property type="entry name" value="GLUTAMATE SYNTHASE (NADH)"/>
    <property type="match status" value="1"/>
</dbReference>
<dbReference type="FunFam" id="2.160.20.60:FF:000001">
    <property type="entry name" value="Glutamate synthase, large subunit"/>
    <property type="match status" value="1"/>
</dbReference>
<keyword evidence="11" id="KW-0560">Oxidoreductase</keyword>
<evidence type="ECO:0000256" key="4">
    <source>
        <dbReference type="ARBA" id="ARBA00009716"/>
    </source>
</evidence>
<dbReference type="InterPro" id="IPR029055">
    <property type="entry name" value="Ntn_hydrolases_N"/>
</dbReference>
<dbReference type="CDD" id="cd00982">
    <property type="entry name" value="gltB_C"/>
    <property type="match status" value="1"/>
</dbReference>
<comment type="cofactor">
    <cofactor evidence="2">
        <name>[3Fe-4S] cluster</name>
        <dbReference type="ChEBI" id="CHEBI:21137"/>
    </cofactor>
</comment>
<evidence type="ECO:0000256" key="6">
    <source>
        <dbReference type="ARBA" id="ARBA00022630"/>
    </source>
</evidence>
<dbReference type="InterPro" id="IPR002489">
    <property type="entry name" value="Glu_synth_asu_C"/>
</dbReference>
<comment type="cofactor">
    <cofactor evidence="3">
        <name>FAD</name>
        <dbReference type="ChEBI" id="CHEBI:57692"/>
    </cofactor>
</comment>
<evidence type="ECO:0000256" key="13">
    <source>
        <dbReference type="ARBA" id="ARBA00023014"/>
    </source>
</evidence>
<keyword evidence="9" id="KW-0274">FAD</keyword>
<evidence type="ECO:0000256" key="15">
    <source>
        <dbReference type="ARBA" id="ARBA00023291"/>
    </source>
</evidence>
<dbReference type="SUPFAM" id="SSF56235">
    <property type="entry name" value="N-terminal nucleophile aminohydrolases (Ntn hydrolases)"/>
    <property type="match status" value="1"/>
</dbReference>
<evidence type="ECO:0000313" key="18">
    <source>
        <dbReference type="EMBL" id="EJZ04342.1"/>
    </source>
</evidence>
<protein>
    <submittedName>
        <fullName evidence="18">Glutamate synthase</fullName>
    </submittedName>
</protein>
<evidence type="ECO:0000259" key="17">
    <source>
        <dbReference type="PROSITE" id="PS51278"/>
    </source>
</evidence>
<dbReference type="FunFam" id="3.20.20.70:FF:000031">
    <property type="entry name" value="Glutamate synthase 1 [NADH]"/>
    <property type="match status" value="1"/>
</dbReference>
<evidence type="ECO:0000256" key="1">
    <source>
        <dbReference type="ARBA" id="ARBA00001917"/>
    </source>
</evidence>
<keyword evidence="19" id="KW-1185">Reference proteome</keyword>
<dbReference type="eggNOG" id="COG0070">
    <property type="taxonomic scope" value="Bacteria"/>
</dbReference>
<dbReference type="CDD" id="cd00713">
    <property type="entry name" value="GltS"/>
    <property type="match status" value="1"/>
</dbReference>
<dbReference type="PATRIC" id="fig|1194972.3.peg.5791"/>
<keyword evidence="8" id="KW-0479">Metal-binding</keyword>